<dbReference type="Gene3D" id="1.25.40.10">
    <property type="entry name" value="Tetratricopeptide repeat domain"/>
    <property type="match status" value="2"/>
</dbReference>
<keyword evidence="4 6" id="KW-0802">TPR repeat</keyword>
<evidence type="ECO:0000256" key="4">
    <source>
        <dbReference type="ARBA" id="ARBA00022803"/>
    </source>
</evidence>
<keyword evidence="3" id="KW-0677">Repeat</keyword>
<dbReference type="PROSITE" id="PS50005">
    <property type="entry name" value="TPR"/>
    <property type="match status" value="1"/>
</dbReference>
<accession>A0A166K126</accession>
<gene>
    <name evidence="7" type="ORF">A2T98_07440</name>
</gene>
<dbReference type="OrthoDB" id="419844at2"/>
<evidence type="ECO:0000256" key="2">
    <source>
        <dbReference type="ARBA" id="ARBA00022490"/>
    </source>
</evidence>
<protein>
    <recommendedName>
        <fullName evidence="9">TPR repeat-containing protein</fullName>
    </recommendedName>
</protein>
<dbReference type="Proteomes" id="UP000076555">
    <property type="component" value="Unassembled WGS sequence"/>
</dbReference>
<evidence type="ECO:0000313" key="7">
    <source>
        <dbReference type="EMBL" id="KZL50430.1"/>
    </source>
</evidence>
<dbReference type="InterPro" id="IPR051476">
    <property type="entry name" value="Bac_ResReg_Asp_Phosphatase"/>
</dbReference>
<dbReference type="PANTHER" id="PTHR46630:SF1">
    <property type="entry name" value="TETRATRICOPEPTIDE REPEAT PROTEIN 29"/>
    <property type="match status" value="1"/>
</dbReference>
<name>A0A166K126_NODSP</name>
<dbReference type="SMART" id="SM00028">
    <property type="entry name" value="TPR"/>
    <property type="match status" value="3"/>
</dbReference>
<dbReference type="SUPFAM" id="SSF48452">
    <property type="entry name" value="TPR-like"/>
    <property type="match status" value="1"/>
</dbReference>
<dbReference type="GO" id="GO:0005737">
    <property type="term" value="C:cytoplasm"/>
    <property type="evidence" value="ECO:0007669"/>
    <property type="project" value="UniProtKB-SubCell"/>
</dbReference>
<dbReference type="Pfam" id="PF13424">
    <property type="entry name" value="TPR_12"/>
    <property type="match status" value="1"/>
</dbReference>
<sequence length="427" mass="48612">MVIIPYALFPILGKVPMLRRLCIILSVGILCQLNSSLALAESKKPKQPDKFPSNPLEITTPDPLLPPRIDQQQLTLPELQNLQRALDELNQEATAKFKAGEQEAAFAIWNREVRLRRYLGSLAQVQALSRFGAIAWNENAGEQVRYITERLQTIQKQAQKQAQKQKTVDLDLMRSLGEAYQKVRSPKLALAVYDQILTVVQEKQDAAAILQTLQTMGELHLSWFDYPQAAATYEKLLNLTATQSDSANELAYLQELRYIYQQTKQAQPAVDVLKRLAEIYQQENNLAKIPELKLAIGANYESLAQENSSVLTQAFNNYQEAYIMAVRSRQYVRAGEALQKLISLYRTQGQIDEALQTSQLLMETQQQAVNYYGMMQAYDQIGQLYLERQEYPQALTAFQKGLELAQQLQHQETYFTEQIEKASSAKL</sequence>
<comment type="similarity">
    <text evidence="5">Belongs to the Rap family.</text>
</comment>
<evidence type="ECO:0000256" key="3">
    <source>
        <dbReference type="ARBA" id="ARBA00022737"/>
    </source>
</evidence>
<evidence type="ECO:0000313" key="8">
    <source>
        <dbReference type="Proteomes" id="UP000076555"/>
    </source>
</evidence>
<evidence type="ECO:0000256" key="6">
    <source>
        <dbReference type="PROSITE-ProRule" id="PRU00339"/>
    </source>
</evidence>
<feature type="repeat" description="TPR" evidence="6">
    <location>
        <begin position="375"/>
        <end position="408"/>
    </location>
</feature>
<reference evidence="7 8" key="1">
    <citation type="submission" date="2016-04" db="EMBL/GenBank/DDBJ databases">
        <title>Draft Genome Assembly of the Bloom-forming Cyanobacterium Nodularia spumigena Strain CENA596 in Shrimp Production Ponds.</title>
        <authorList>
            <person name="Popin R.V."/>
            <person name="Rigonato J."/>
            <person name="Abreu V.A."/>
            <person name="Andreote A.P."/>
            <person name="Silveira S.B."/>
            <person name="Odebrecht C."/>
            <person name="Fiore M.F."/>
        </authorList>
    </citation>
    <scope>NUCLEOTIDE SEQUENCE [LARGE SCALE GENOMIC DNA]</scope>
    <source>
        <strain evidence="7 8">CENA596</strain>
    </source>
</reference>
<dbReference type="EMBL" id="LWAJ01000087">
    <property type="protein sequence ID" value="KZL50430.1"/>
    <property type="molecule type" value="Genomic_DNA"/>
</dbReference>
<comment type="caution">
    <text evidence="7">The sequence shown here is derived from an EMBL/GenBank/DDBJ whole genome shotgun (WGS) entry which is preliminary data.</text>
</comment>
<dbReference type="InterPro" id="IPR011990">
    <property type="entry name" value="TPR-like_helical_dom_sf"/>
</dbReference>
<dbReference type="InterPro" id="IPR019734">
    <property type="entry name" value="TPR_rpt"/>
</dbReference>
<comment type="subcellular location">
    <subcellularLocation>
        <location evidence="1">Cytoplasm</location>
    </subcellularLocation>
</comment>
<dbReference type="AlphaFoldDB" id="A0A166K126"/>
<evidence type="ECO:0000256" key="1">
    <source>
        <dbReference type="ARBA" id="ARBA00004496"/>
    </source>
</evidence>
<evidence type="ECO:0000256" key="5">
    <source>
        <dbReference type="ARBA" id="ARBA00038253"/>
    </source>
</evidence>
<proteinExistence type="inferred from homology"/>
<keyword evidence="2" id="KW-0963">Cytoplasm</keyword>
<evidence type="ECO:0008006" key="9">
    <source>
        <dbReference type="Google" id="ProtNLM"/>
    </source>
</evidence>
<dbReference type="PANTHER" id="PTHR46630">
    <property type="entry name" value="TETRATRICOPEPTIDE REPEAT PROTEIN 29"/>
    <property type="match status" value="1"/>
</dbReference>
<organism evidence="7 8">
    <name type="scientific">Nodularia spumigena CENA596</name>
    <dbReference type="NCBI Taxonomy" id="1819295"/>
    <lineage>
        <taxon>Bacteria</taxon>
        <taxon>Bacillati</taxon>
        <taxon>Cyanobacteriota</taxon>
        <taxon>Cyanophyceae</taxon>
        <taxon>Nostocales</taxon>
        <taxon>Nodulariaceae</taxon>
        <taxon>Nodularia</taxon>
    </lineage>
</organism>